<keyword evidence="8" id="KW-1185">Reference proteome</keyword>
<accession>A0A1M4V2J5</accession>
<comment type="subcellular location">
    <subcellularLocation>
        <location evidence="1">Membrane</location>
        <topology evidence="1">Multi-pass membrane protein</topology>
    </subcellularLocation>
</comment>
<dbReference type="RefSeq" id="WP_072894103.1">
    <property type="nucleotide sequence ID" value="NZ_FQVM01000006.1"/>
</dbReference>
<dbReference type="AlphaFoldDB" id="A0A1M4V2J5"/>
<dbReference type="STRING" id="1533.SAMN05443638_106112"/>
<evidence type="ECO:0000313" key="7">
    <source>
        <dbReference type="EMBL" id="SHE63165.1"/>
    </source>
</evidence>
<sequence length="317" mass="36583">MKNLINKVSIAFIVFIVFIVLGITIQYYFTPFIYIIILYILAMPIFNFFKKIIPNDNLSGALTLILINLTLFFIIFYLGSELFDIVKEILSKDLTNMDKFKEFILKFLKEGDVSSIDFDIIIKNKDWLQKGAKITTENIVSYVFSNIFVYFLLTDLEYIKESIKVILPKSFSKTFINTINKYKNIIFIEGFLVLITTIEYLLGFIILGIPKSLFLSLLCGILDLLPYVGTIIVFIPLIIYNIILKEYFIAIGLVLLYILAQIIREILETKYVGKNLELHPLLVLLSIYLGLKFLGIIGFVLGPLYVLFLKEINYNTT</sequence>
<dbReference type="OrthoDB" id="9774361at2"/>
<protein>
    <submittedName>
        <fullName evidence="7">Predicted PurR-regulated permease PerM</fullName>
    </submittedName>
</protein>
<proteinExistence type="inferred from homology"/>
<organism evidence="7 8">
    <name type="scientific">Clostridium fallax</name>
    <dbReference type="NCBI Taxonomy" id="1533"/>
    <lineage>
        <taxon>Bacteria</taxon>
        <taxon>Bacillati</taxon>
        <taxon>Bacillota</taxon>
        <taxon>Clostridia</taxon>
        <taxon>Eubacteriales</taxon>
        <taxon>Clostridiaceae</taxon>
        <taxon>Clostridium</taxon>
    </lineage>
</organism>
<keyword evidence="4 6" id="KW-1133">Transmembrane helix</keyword>
<feature type="transmembrane region" description="Helical" evidence="6">
    <location>
        <begin position="7"/>
        <end position="25"/>
    </location>
</feature>
<evidence type="ECO:0000256" key="3">
    <source>
        <dbReference type="ARBA" id="ARBA00022692"/>
    </source>
</evidence>
<dbReference type="PANTHER" id="PTHR21716:SF68">
    <property type="entry name" value="TRANSPORT PROTEIN YTVI-RELATED"/>
    <property type="match status" value="1"/>
</dbReference>
<evidence type="ECO:0000256" key="6">
    <source>
        <dbReference type="SAM" id="Phobius"/>
    </source>
</evidence>
<dbReference type="GO" id="GO:0016020">
    <property type="term" value="C:membrane"/>
    <property type="evidence" value="ECO:0007669"/>
    <property type="project" value="UniProtKB-SubCell"/>
</dbReference>
<evidence type="ECO:0000256" key="2">
    <source>
        <dbReference type="ARBA" id="ARBA00009773"/>
    </source>
</evidence>
<feature type="transmembrane region" description="Helical" evidence="6">
    <location>
        <begin position="185"/>
        <end position="207"/>
    </location>
</feature>
<dbReference type="EMBL" id="FQVM01000006">
    <property type="protein sequence ID" value="SHE63165.1"/>
    <property type="molecule type" value="Genomic_DNA"/>
</dbReference>
<keyword evidence="3 6" id="KW-0812">Transmembrane</keyword>
<feature type="transmembrane region" description="Helical" evidence="6">
    <location>
        <begin position="247"/>
        <end position="267"/>
    </location>
</feature>
<dbReference type="Pfam" id="PF01594">
    <property type="entry name" value="AI-2E_transport"/>
    <property type="match status" value="1"/>
</dbReference>
<gene>
    <name evidence="7" type="ORF">SAMN05443638_106112</name>
</gene>
<comment type="similarity">
    <text evidence="2">Belongs to the autoinducer-2 exporter (AI-2E) (TC 2.A.86) family.</text>
</comment>
<feature type="transmembrane region" description="Helical" evidence="6">
    <location>
        <begin position="213"/>
        <end position="240"/>
    </location>
</feature>
<dbReference type="Proteomes" id="UP000184035">
    <property type="component" value="Unassembled WGS sequence"/>
</dbReference>
<keyword evidence="5 6" id="KW-0472">Membrane</keyword>
<dbReference type="GO" id="GO:0055085">
    <property type="term" value="P:transmembrane transport"/>
    <property type="evidence" value="ECO:0007669"/>
    <property type="project" value="TreeGrafter"/>
</dbReference>
<feature type="transmembrane region" description="Helical" evidence="6">
    <location>
        <begin position="139"/>
        <end position="159"/>
    </location>
</feature>
<reference evidence="7 8" key="1">
    <citation type="submission" date="2016-11" db="EMBL/GenBank/DDBJ databases">
        <authorList>
            <person name="Jaros S."/>
            <person name="Januszkiewicz K."/>
            <person name="Wedrychowicz H."/>
        </authorList>
    </citation>
    <scope>NUCLEOTIDE SEQUENCE [LARGE SCALE GENOMIC DNA]</scope>
    <source>
        <strain evidence="7 8">DSM 2631</strain>
    </source>
</reference>
<evidence type="ECO:0000256" key="1">
    <source>
        <dbReference type="ARBA" id="ARBA00004141"/>
    </source>
</evidence>
<evidence type="ECO:0000256" key="5">
    <source>
        <dbReference type="ARBA" id="ARBA00023136"/>
    </source>
</evidence>
<feature type="transmembrane region" description="Helical" evidence="6">
    <location>
        <begin position="61"/>
        <end position="79"/>
    </location>
</feature>
<dbReference type="InterPro" id="IPR002549">
    <property type="entry name" value="AI-2E-like"/>
</dbReference>
<evidence type="ECO:0000256" key="4">
    <source>
        <dbReference type="ARBA" id="ARBA00022989"/>
    </source>
</evidence>
<name>A0A1M4V2J5_9CLOT</name>
<feature type="transmembrane region" description="Helical" evidence="6">
    <location>
        <begin position="287"/>
        <end position="308"/>
    </location>
</feature>
<dbReference type="PANTHER" id="PTHR21716">
    <property type="entry name" value="TRANSMEMBRANE PROTEIN"/>
    <property type="match status" value="1"/>
</dbReference>
<feature type="transmembrane region" description="Helical" evidence="6">
    <location>
        <begin position="31"/>
        <end position="49"/>
    </location>
</feature>
<evidence type="ECO:0000313" key="8">
    <source>
        <dbReference type="Proteomes" id="UP000184035"/>
    </source>
</evidence>